<gene>
    <name evidence="2" type="ORF">KB893_017425</name>
    <name evidence="1" type="ORF">KB893_13300</name>
</gene>
<keyword evidence="3" id="KW-1185">Reference proteome</keyword>
<accession>A0A8J8B0K4</accession>
<evidence type="ECO:0008006" key="4">
    <source>
        <dbReference type="Google" id="ProtNLM"/>
    </source>
</evidence>
<organism evidence="1">
    <name type="scientific">Coralloluteibacterium stylophorae</name>
    <dbReference type="NCBI Taxonomy" id="1776034"/>
    <lineage>
        <taxon>Bacteria</taxon>
        <taxon>Pseudomonadati</taxon>
        <taxon>Pseudomonadota</taxon>
        <taxon>Gammaproteobacteria</taxon>
        <taxon>Lysobacterales</taxon>
        <taxon>Lysobacteraceae</taxon>
        <taxon>Coralloluteibacterium</taxon>
    </lineage>
</organism>
<dbReference type="Proteomes" id="UP000675747">
    <property type="component" value="Unassembled WGS sequence"/>
</dbReference>
<protein>
    <recommendedName>
        <fullName evidence="4">Nucleotide-diphospho-sugar transferase domain-containing protein</fullName>
    </recommendedName>
</protein>
<reference evidence="2 3" key="1">
    <citation type="journal article" date="2021" name="Microbiol. Resour. Announc.">
        <title>Draft Genome Sequence of Coralloluteibacterium stylophorae LMG 29479T.</title>
        <authorList>
            <person name="Karlyshev A.V."/>
            <person name="Kudryashova E.B."/>
            <person name="Ariskina E.V."/>
            <person name="Conroy A.P."/>
            <person name="Abidueva E.Y."/>
        </authorList>
    </citation>
    <scope>NUCLEOTIDE SEQUENCE [LARGE SCALE GENOMIC DNA]</scope>
    <source>
        <strain evidence="2 3">LMG 29479</strain>
    </source>
</reference>
<evidence type="ECO:0000313" key="3">
    <source>
        <dbReference type="Proteomes" id="UP000675747"/>
    </source>
</evidence>
<proteinExistence type="predicted"/>
<comment type="caution">
    <text evidence="1">The sequence shown here is derived from an EMBL/GenBank/DDBJ whole genome shotgun (WGS) entry which is preliminary data.</text>
</comment>
<dbReference type="RefSeq" id="WP_211927389.1">
    <property type="nucleotide sequence ID" value="NZ_JAGQFT020000016.1"/>
</dbReference>
<dbReference type="AlphaFoldDB" id="A0A8J8B0K4"/>
<evidence type="ECO:0000313" key="2">
    <source>
        <dbReference type="EMBL" id="MBS7458916.1"/>
    </source>
</evidence>
<name>A0A8J8B0K4_9GAMM</name>
<reference evidence="1" key="2">
    <citation type="submission" date="2021-04" db="EMBL/GenBank/DDBJ databases">
        <authorList>
            <person name="Karlyshev A.V."/>
        </authorList>
    </citation>
    <scope>NUCLEOTIDE SEQUENCE</scope>
    <source>
        <strain evidence="1">LMG 29479</strain>
    </source>
</reference>
<evidence type="ECO:0000313" key="1">
    <source>
        <dbReference type="EMBL" id="MBR0563483.1"/>
    </source>
</evidence>
<dbReference type="EMBL" id="JAGQFT010000137">
    <property type="protein sequence ID" value="MBR0563483.1"/>
    <property type="molecule type" value="Genomic_DNA"/>
</dbReference>
<dbReference type="EMBL" id="JAGQFT020000016">
    <property type="protein sequence ID" value="MBS7458916.1"/>
    <property type="molecule type" value="Genomic_DNA"/>
</dbReference>
<sequence length="283" mass="32538">MRRFAVVTTCHAAGYAQYGRQMLETFERHWPSAVTLHLYTEGFACDVPSPRIVSRDLHASSPELVAFKARHRDDVEANGHVRPPVAWRLFGRRVELPLRRRRRHDYRFDAVRFAHKSFAILHAAQALRDEVDVLLWIDADTRFFADVDAARLESFVPADRFVGCLRRAMMHTECGFVAYNLAHPASAGFLADFGDMYLHDRFRAEREWHDSWLFDVARERAEARGARSYDIAEGTGATASHVLVNCQLGEFMDHMKGDRKRAGRSDARDLVVRRGESYWSGTR</sequence>